<dbReference type="EMBL" id="WIWF01000033">
    <property type="protein sequence ID" value="MQT74813.1"/>
    <property type="molecule type" value="Genomic_DNA"/>
</dbReference>
<dbReference type="Pfam" id="PF07042">
    <property type="entry name" value="TrfA"/>
    <property type="match status" value="1"/>
</dbReference>
<organism evidence="2 3">
    <name type="scientific">Pseudomonas helleri</name>
    <dbReference type="NCBI Taxonomy" id="1608996"/>
    <lineage>
        <taxon>Bacteria</taxon>
        <taxon>Pseudomonadati</taxon>
        <taxon>Pseudomonadota</taxon>
        <taxon>Gammaproteobacteria</taxon>
        <taxon>Pseudomonadales</taxon>
        <taxon>Pseudomonadaceae</taxon>
        <taxon>Pseudomonas</taxon>
    </lineage>
</organism>
<gene>
    <name evidence="2" type="ORF">GHO37_10910</name>
</gene>
<comment type="caution">
    <text evidence="2">The sequence shown here is derived from an EMBL/GenBank/DDBJ whole genome shotgun (WGS) entry which is preliminary data.</text>
</comment>
<dbReference type="InterPro" id="IPR010751">
    <property type="entry name" value="TrfA"/>
</dbReference>
<name>A0A7X2BTT8_9PSED</name>
<evidence type="ECO:0008006" key="4">
    <source>
        <dbReference type="Google" id="ProtNLM"/>
    </source>
</evidence>
<evidence type="ECO:0000313" key="3">
    <source>
        <dbReference type="Proteomes" id="UP000447574"/>
    </source>
</evidence>
<reference evidence="2 3" key="1">
    <citation type="submission" date="2019-10" db="EMBL/GenBank/DDBJ databases">
        <title>Evaluation of single-gene subtyping targets for Pseudomonas.</title>
        <authorList>
            <person name="Reichler S.J."/>
            <person name="Orsi R.H."/>
            <person name="Wiedmann M."/>
            <person name="Martin N.H."/>
            <person name="Murphy S.I."/>
        </authorList>
    </citation>
    <scope>NUCLEOTIDE SEQUENCE [LARGE SCALE GENOMIC DNA]</scope>
    <source>
        <strain evidence="2 3">FSL R10-2932</strain>
    </source>
</reference>
<dbReference type="Proteomes" id="UP000447574">
    <property type="component" value="Unassembled WGS sequence"/>
</dbReference>
<protein>
    <recommendedName>
        <fullName evidence="4">TrfA protein</fullName>
    </recommendedName>
</protein>
<proteinExistence type="predicted"/>
<sequence length="394" mass="44377">MADLTNAARKHIAELVKTGLSPEEAALQAAKSVYVAATSLPGVQSVPAIATAVTESSMIDFDAPTPSPGASDAPAAVAARPKKRTVADHLDAALSTRKQPELAGLPTKGTSKKSPRTPIDDIADAVQERKNNEKMVAAITEMQQMEMSLFQVAPWDDDLRAIPNDWGRSAVFTTRNKGQKRAACEDKLIYHYNQEIEITYTGIELRADDDELVWQQILEYAKHSPLGRNVEFTLYQLCTDLGWHINKFYYNRALSCLKRLKATCFSIKSPRHSTLKNLSLLGDFDIEKDGQKRAVCKAQLDPYLVVLFANDHYSKVMWSKYRTLSPTARRMFDYFVTHATPYPLKLETFRLICGSESTRKKKWAEQSREACKELEEIGLVEKTWVEKDFIHCVR</sequence>
<evidence type="ECO:0000256" key="1">
    <source>
        <dbReference type="SAM" id="MobiDB-lite"/>
    </source>
</evidence>
<evidence type="ECO:0000313" key="2">
    <source>
        <dbReference type="EMBL" id="MQT74813.1"/>
    </source>
</evidence>
<dbReference type="AlphaFoldDB" id="A0A7X2BTT8"/>
<feature type="region of interest" description="Disordered" evidence="1">
    <location>
        <begin position="95"/>
        <end position="118"/>
    </location>
</feature>
<dbReference type="RefSeq" id="WP_086799771.1">
    <property type="nucleotide sequence ID" value="NZ_WIWF01000033.1"/>
</dbReference>
<accession>A0A7X2BTT8</accession>